<evidence type="ECO:0000313" key="1">
    <source>
        <dbReference type="EMBL" id="GAA3997930.1"/>
    </source>
</evidence>
<accession>A0ABP7RI59</accession>
<proteinExistence type="predicted"/>
<organism evidence="1 2">
    <name type="scientific">Streptomyces marokkonensis</name>
    <dbReference type="NCBI Taxonomy" id="324855"/>
    <lineage>
        <taxon>Bacteria</taxon>
        <taxon>Bacillati</taxon>
        <taxon>Actinomycetota</taxon>
        <taxon>Actinomycetes</taxon>
        <taxon>Kitasatosporales</taxon>
        <taxon>Streptomycetaceae</taxon>
        <taxon>Streptomyces</taxon>
    </lineage>
</organism>
<protein>
    <recommendedName>
        <fullName evidence="3">Transposase</fullName>
    </recommendedName>
</protein>
<sequence>MNGSTGGGTERDGGGRVRTIAGLWRWRHNPLCRTTDLTEARVALAGLLLILSWRRW</sequence>
<dbReference type="Proteomes" id="UP001500034">
    <property type="component" value="Unassembled WGS sequence"/>
</dbReference>
<comment type="caution">
    <text evidence="1">The sequence shown here is derived from an EMBL/GenBank/DDBJ whole genome shotgun (WGS) entry which is preliminary data.</text>
</comment>
<evidence type="ECO:0008006" key="3">
    <source>
        <dbReference type="Google" id="ProtNLM"/>
    </source>
</evidence>
<evidence type="ECO:0000313" key="2">
    <source>
        <dbReference type="Proteomes" id="UP001500034"/>
    </source>
</evidence>
<reference evidence="2" key="1">
    <citation type="journal article" date="2019" name="Int. J. Syst. Evol. Microbiol.">
        <title>The Global Catalogue of Microorganisms (GCM) 10K type strain sequencing project: providing services to taxonomists for standard genome sequencing and annotation.</title>
        <authorList>
            <consortium name="The Broad Institute Genomics Platform"/>
            <consortium name="The Broad Institute Genome Sequencing Center for Infectious Disease"/>
            <person name="Wu L."/>
            <person name="Ma J."/>
        </authorList>
    </citation>
    <scope>NUCLEOTIDE SEQUENCE [LARGE SCALE GENOMIC DNA]</scope>
    <source>
        <strain evidence="2">JCM 17027</strain>
    </source>
</reference>
<gene>
    <name evidence="1" type="ORF">GCM10022384_51230</name>
</gene>
<name>A0ABP7RI59_9ACTN</name>
<dbReference type="EMBL" id="BAABCQ010000123">
    <property type="protein sequence ID" value="GAA3997930.1"/>
    <property type="molecule type" value="Genomic_DNA"/>
</dbReference>
<keyword evidence="2" id="KW-1185">Reference proteome</keyword>